<organism evidence="3 4">
    <name type="scientific">Chelatococcus albus</name>
    <dbReference type="NCBI Taxonomy" id="3047466"/>
    <lineage>
        <taxon>Bacteria</taxon>
        <taxon>Pseudomonadati</taxon>
        <taxon>Pseudomonadota</taxon>
        <taxon>Alphaproteobacteria</taxon>
        <taxon>Hyphomicrobiales</taxon>
        <taxon>Chelatococcaceae</taxon>
        <taxon>Chelatococcus</taxon>
    </lineage>
</organism>
<dbReference type="InterPro" id="IPR051043">
    <property type="entry name" value="Sulfatase_Mod_Factor_Kinase"/>
</dbReference>
<dbReference type="Proteomes" id="UP001321492">
    <property type="component" value="Unassembled WGS sequence"/>
</dbReference>
<evidence type="ECO:0000313" key="3">
    <source>
        <dbReference type="EMBL" id="MDJ1157526.1"/>
    </source>
</evidence>
<keyword evidence="1" id="KW-0732">Signal</keyword>
<protein>
    <submittedName>
        <fullName evidence="3">SUMF1/EgtB/PvdO family nonheme iron enzyme</fullName>
    </submittedName>
</protein>
<dbReference type="RefSeq" id="WP_283739513.1">
    <property type="nucleotide sequence ID" value="NZ_JASJEV010000002.1"/>
</dbReference>
<dbReference type="InterPro" id="IPR005532">
    <property type="entry name" value="SUMF_dom"/>
</dbReference>
<dbReference type="InterPro" id="IPR042095">
    <property type="entry name" value="SUMF_sf"/>
</dbReference>
<dbReference type="PANTHER" id="PTHR23150">
    <property type="entry name" value="SULFATASE MODIFYING FACTOR 1, 2"/>
    <property type="match status" value="1"/>
</dbReference>
<evidence type="ECO:0000313" key="4">
    <source>
        <dbReference type="Proteomes" id="UP001321492"/>
    </source>
</evidence>
<accession>A0ABT7AFX1</accession>
<evidence type="ECO:0000259" key="2">
    <source>
        <dbReference type="Pfam" id="PF03781"/>
    </source>
</evidence>
<feature type="chain" id="PRO_5046118340" evidence="1">
    <location>
        <begin position="27"/>
        <end position="292"/>
    </location>
</feature>
<dbReference type="InterPro" id="IPR016187">
    <property type="entry name" value="CTDL_fold"/>
</dbReference>
<comment type="caution">
    <text evidence="3">The sequence shown here is derived from an EMBL/GenBank/DDBJ whole genome shotgun (WGS) entry which is preliminary data.</text>
</comment>
<gene>
    <name evidence="3" type="ORF">QNA08_04640</name>
</gene>
<keyword evidence="4" id="KW-1185">Reference proteome</keyword>
<reference evidence="3 4" key="1">
    <citation type="submission" date="2023-05" db="EMBL/GenBank/DDBJ databases">
        <title>Chelatococcus sp. nov., a moderately thermophilic bacterium isolated from hot spring microbial mat.</title>
        <authorList>
            <person name="Hu C.-J."/>
            <person name="Li W.-J."/>
        </authorList>
    </citation>
    <scope>NUCLEOTIDE SEQUENCE [LARGE SCALE GENOMIC DNA]</scope>
    <source>
        <strain evidence="3 4">SYSU G07232</strain>
    </source>
</reference>
<dbReference type="EMBL" id="JASJEV010000002">
    <property type="protein sequence ID" value="MDJ1157526.1"/>
    <property type="molecule type" value="Genomic_DNA"/>
</dbReference>
<dbReference type="PANTHER" id="PTHR23150:SF19">
    <property type="entry name" value="FORMYLGLYCINE-GENERATING ENZYME"/>
    <property type="match status" value="1"/>
</dbReference>
<dbReference type="Gene3D" id="3.90.1580.10">
    <property type="entry name" value="paralog of FGE (formylglycine-generating enzyme)"/>
    <property type="match status" value="1"/>
</dbReference>
<name>A0ABT7AFX1_9HYPH</name>
<feature type="domain" description="Sulfatase-modifying factor enzyme-like" evidence="2">
    <location>
        <begin position="38"/>
        <end position="271"/>
    </location>
</feature>
<sequence length="292" mass="31344">MPSYAVTVTVAAAGAAAMLFTAIAAARPPDIPPAPDLLVSLPPGTFQYRVAGDFNREGRPVNAPLRTVRIEAGLSIMKTEVSAADYDRCVAAGACAPRADGEPGRADLPVVGVSWQDATAYAAWFSARTGERWRLPTDAEWAYAAGSHFKDDAIARDDGAGAVSERWLARYDQEWEQQGFDRRVRPHGAFGANERGIIDLTGNVWEWTNTCFLRQGLDATGEAAGPRTVNCGVRVVAGEHRSYVTDFIRDVRAGGCSVGVPPANLGFRLVREEGGFLAGLATRLRRILGRNA</sequence>
<feature type="signal peptide" evidence="1">
    <location>
        <begin position="1"/>
        <end position="26"/>
    </location>
</feature>
<proteinExistence type="predicted"/>
<dbReference type="Pfam" id="PF03781">
    <property type="entry name" value="FGE-sulfatase"/>
    <property type="match status" value="1"/>
</dbReference>
<evidence type="ECO:0000256" key="1">
    <source>
        <dbReference type="SAM" id="SignalP"/>
    </source>
</evidence>
<dbReference type="SUPFAM" id="SSF56436">
    <property type="entry name" value="C-type lectin-like"/>
    <property type="match status" value="1"/>
</dbReference>